<protein>
    <submittedName>
        <fullName evidence="4">Uncharacterized protein</fullName>
    </submittedName>
</protein>
<evidence type="ECO:0000313" key="4">
    <source>
        <dbReference type="EMBL" id="VGO12293.1"/>
    </source>
</evidence>
<name>A0A6C2TXF3_PONDE</name>
<keyword evidence="3" id="KW-0732">Signal</keyword>
<feature type="compositionally biased region" description="Gly residues" evidence="2">
    <location>
        <begin position="255"/>
        <end position="279"/>
    </location>
</feature>
<dbReference type="RefSeq" id="WP_168441948.1">
    <property type="nucleotide sequence ID" value="NZ_CAAHFG010000001.1"/>
</dbReference>
<dbReference type="PROSITE" id="PS51257">
    <property type="entry name" value="PROKAR_LIPOPROTEIN"/>
    <property type="match status" value="1"/>
</dbReference>
<keyword evidence="1" id="KW-0175">Coiled coil</keyword>
<feature type="coiled-coil region" evidence="1">
    <location>
        <begin position="31"/>
        <end position="91"/>
    </location>
</feature>
<evidence type="ECO:0000313" key="5">
    <source>
        <dbReference type="Proteomes" id="UP000366872"/>
    </source>
</evidence>
<reference evidence="4 5" key="1">
    <citation type="submission" date="2019-04" db="EMBL/GenBank/DDBJ databases">
        <authorList>
            <person name="Van Vliet M D."/>
        </authorList>
    </citation>
    <scope>NUCLEOTIDE SEQUENCE [LARGE SCALE GENOMIC DNA]</scope>
    <source>
        <strain evidence="4 5">F1</strain>
    </source>
</reference>
<feature type="region of interest" description="Disordered" evidence="2">
    <location>
        <begin position="249"/>
        <end position="279"/>
    </location>
</feature>
<accession>A0A6C2TXF3</accession>
<evidence type="ECO:0000256" key="3">
    <source>
        <dbReference type="SAM" id="SignalP"/>
    </source>
</evidence>
<feature type="chain" id="PRO_5025632681" evidence="3">
    <location>
        <begin position="23"/>
        <end position="279"/>
    </location>
</feature>
<dbReference type="EMBL" id="CAAHFG010000001">
    <property type="protein sequence ID" value="VGO12293.1"/>
    <property type="molecule type" value="Genomic_DNA"/>
</dbReference>
<proteinExistence type="predicted"/>
<keyword evidence="5" id="KW-1185">Reference proteome</keyword>
<feature type="compositionally biased region" description="Basic and acidic residues" evidence="2">
    <location>
        <begin position="97"/>
        <end position="115"/>
    </location>
</feature>
<dbReference type="Proteomes" id="UP000366872">
    <property type="component" value="Unassembled WGS sequence"/>
</dbReference>
<feature type="region of interest" description="Disordered" evidence="2">
    <location>
        <begin position="96"/>
        <end position="115"/>
    </location>
</feature>
<evidence type="ECO:0000256" key="1">
    <source>
        <dbReference type="SAM" id="Coils"/>
    </source>
</evidence>
<dbReference type="AlphaFoldDB" id="A0A6C2TXF3"/>
<sequence>MNKNLPSYIAGASLVVAVACIAATVSTLGKASKAENDAMELRAQIARMKAIVPDMDIDAAMGGAPLATNDVAELLSLLAKKDAEVENLLIELARNQMPKEEQEQENERPKRESFEERMAKMKAEDPEGYAKMIKEREERQQSMRYNLAERTATFMDLDTSTMTEEERANHDLLVSKMANVWALTEQFQDPEAAPDRDAMRELFTQMRDVRPLMDQERTVMFKQLGTDLGYEGEDAQAFAAHVEDIISATSLQVPGGRGGSGGGRGGNRGGGGGDGGGGR</sequence>
<evidence type="ECO:0000256" key="2">
    <source>
        <dbReference type="SAM" id="MobiDB-lite"/>
    </source>
</evidence>
<organism evidence="4 5">
    <name type="scientific">Pontiella desulfatans</name>
    <dbReference type="NCBI Taxonomy" id="2750659"/>
    <lineage>
        <taxon>Bacteria</taxon>
        <taxon>Pseudomonadati</taxon>
        <taxon>Kiritimatiellota</taxon>
        <taxon>Kiritimatiellia</taxon>
        <taxon>Kiritimatiellales</taxon>
        <taxon>Pontiellaceae</taxon>
        <taxon>Pontiella</taxon>
    </lineage>
</organism>
<feature type="signal peptide" evidence="3">
    <location>
        <begin position="1"/>
        <end position="22"/>
    </location>
</feature>
<gene>
    <name evidence="4" type="ORF">PDESU_00844</name>
</gene>